<accession>A0ACC2SDW1</accession>
<protein>
    <submittedName>
        <fullName evidence="1">Uncharacterized protein</fullName>
    </submittedName>
</protein>
<dbReference type="Proteomes" id="UP001165960">
    <property type="component" value="Unassembled WGS sequence"/>
</dbReference>
<reference evidence="1" key="1">
    <citation type="submission" date="2022-04" db="EMBL/GenBank/DDBJ databases">
        <title>Genome of the entomopathogenic fungus Entomophthora muscae.</title>
        <authorList>
            <person name="Elya C."/>
            <person name="Lovett B.R."/>
            <person name="Lee E."/>
            <person name="Macias A.M."/>
            <person name="Hajek A.E."/>
            <person name="De Bivort B.L."/>
            <person name="Kasson M.T."/>
            <person name="De Fine Licht H.H."/>
            <person name="Stajich J.E."/>
        </authorList>
    </citation>
    <scope>NUCLEOTIDE SEQUENCE</scope>
    <source>
        <strain evidence="1">Berkeley</strain>
    </source>
</reference>
<keyword evidence="2" id="KW-1185">Reference proteome</keyword>
<evidence type="ECO:0000313" key="1">
    <source>
        <dbReference type="EMBL" id="KAJ9060592.1"/>
    </source>
</evidence>
<name>A0ACC2SDW1_9FUNG</name>
<proteinExistence type="predicted"/>
<organism evidence="1 2">
    <name type="scientific">Entomophthora muscae</name>
    <dbReference type="NCBI Taxonomy" id="34485"/>
    <lineage>
        <taxon>Eukaryota</taxon>
        <taxon>Fungi</taxon>
        <taxon>Fungi incertae sedis</taxon>
        <taxon>Zoopagomycota</taxon>
        <taxon>Entomophthoromycotina</taxon>
        <taxon>Entomophthoromycetes</taxon>
        <taxon>Entomophthorales</taxon>
        <taxon>Entomophthoraceae</taxon>
        <taxon>Entomophthora</taxon>
    </lineage>
</organism>
<comment type="caution">
    <text evidence="1">The sequence shown here is derived from an EMBL/GenBank/DDBJ whole genome shotgun (WGS) entry which is preliminary data.</text>
</comment>
<dbReference type="EMBL" id="QTSX02005160">
    <property type="protein sequence ID" value="KAJ9060592.1"/>
    <property type="molecule type" value="Genomic_DNA"/>
</dbReference>
<evidence type="ECO:0000313" key="2">
    <source>
        <dbReference type="Proteomes" id="UP001165960"/>
    </source>
</evidence>
<sequence>MSPFSEKIPKAFGVKCEPIYAADFLATDQQKALAIYLFVAVCCTWSYPIFKGYHLRVYMDCLLTGCFLIWKYICHLIDFGDLYLYFSPIDLIGGGAVRRWAADICYLVRLAPAMHLAEDPLARTWGVMKSDGLALD</sequence>
<gene>
    <name evidence="1" type="ORF">DSO57_1029113</name>
</gene>